<evidence type="ECO:0000256" key="6">
    <source>
        <dbReference type="ARBA" id="ARBA00023125"/>
    </source>
</evidence>
<dbReference type="InterPro" id="IPR036590">
    <property type="entry name" value="SRAP-like"/>
</dbReference>
<dbReference type="GO" id="GO:0106300">
    <property type="term" value="P:protein-DNA covalent cross-linking repair"/>
    <property type="evidence" value="ECO:0007669"/>
    <property type="project" value="InterPro"/>
</dbReference>
<dbReference type="InterPro" id="IPR003738">
    <property type="entry name" value="SRAP"/>
</dbReference>
<evidence type="ECO:0000256" key="2">
    <source>
        <dbReference type="ARBA" id="ARBA00022670"/>
    </source>
</evidence>
<protein>
    <submittedName>
        <fullName evidence="8">Unannotated protein</fullName>
    </submittedName>
</protein>
<dbReference type="Pfam" id="PF02586">
    <property type="entry name" value="SRAP"/>
    <property type="match status" value="1"/>
</dbReference>
<dbReference type="PANTHER" id="PTHR13604:SF0">
    <property type="entry name" value="ABASIC SITE PROCESSING PROTEIN HMCES"/>
    <property type="match status" value="1"/>
</dbReference>
<dbReference type="AlphaFoldDB" id="A0A6J6GTT6"/>
<accession>A0A6J6GTT6</accession>
<dbReference type="Gene3D" id="3.90.1680.10">
    <property type="entry name" value="SOS response associated peptidase-like"/>
    <property type="match status" value="1"/>
</dbReference>
<keyword evidence="3" id="KW-0227">DNA damage</keyword>
<reference evidence="8" key="1">
    <citation type="submission" date="2020-05" db="EMBL/GenBank/DDBJ databases">
        <authorList>
            <person name="Chiriac C."/>
            <person name="Salcher M."/>
            <person name="Ghai R."/>
            <person name="Kavagutti S V."/>
        </authorList>
    </citation>
    <scope>NUCLEOTIDE SEQUENCE</scope>
</reference>
<proteinExistence type="inferred from homology"/>
<evidence type="ECO:0000256" key="3">
    <source>
        <dbReference type="ARBA" id="ARBA00022763"/>
    </source>
</evidence>
<evidence type="ECO:0000313" key="8">
    <source>
        <dbReference type="EMBL" id="CAB4603343.1"/>
    </source>
</evidence>
<keyword evidence="6" id="KW-0238">DNA-binding</keyword>
<keyword evidence="4" id="KW-0378">Hydrolase</keyword>
<dbReference type="SUPFAM" id="SSF143081">
    <property type="entry name" value="BB1717-like"/>
    <property type="match status" value="1"/>
</dbReference>
<keyword evidence="2" id="KW-0645">Protease</keyword>
<dbReference type="EMBL" id="CAEZUJ010000039">
    <property type="protein sequence ID" value="CAB4603343.1"/>
    <property type="molecule type" value="Genomic_DNA"/>
</dbReference>
<comment type="similarity">
    <text evidence="1">Belongs to the SOS response-associated peptidase family.</text>
</comment>
<evidence type="ECO:0000256" key="1">
    <source>
        <dbReference type="ARBA" id="ARBA00008136"/>
    </source>
</evidence>
<dbReference type="GO" id="GO:0016829">
    <property type="term" value="F:lyase activity"/>
    <property type="evidence" value="ECO:0007669"/>
    <property type="project" value="UniProtKB-KW"/>
</dbReference>
<gene>
    <name evidence="8" type="ORF">UFOPK1811_00962</name>
</gene>
<keyword evidence="5" id="KW-0190">Covalent protein-DNA linkage</keyword>
<name>A0A6J6GTT6_9ZZZZ</name>
<dbReference type="PANTHER" id="PTHR13604">
    <property type="entry name" value="DC12-RELATED"/>
    <property type="match status" value="1"/>
</dbReference>
<keyword evidence="7" id="KW-0456">Lyase</keyword>
<organism evidence="8">
    <name type="scientific">freshwater metagenome</name>
    <dbReference type="NCBI Taxonomy" id="449393"/>
    <lineage>
        <taxon>unclassified sequences</taxon>
        <taxon>metagenomes</taxon>
        <taxon>ecological metagenomes</taxon>
    </lineage>
</organism>
<sequence length="224" mass="25318">MCGRFAATASIDEIATEFALVGVPERELNQSWNVAPTSDIYVIVEQRLEIMKWGLIPTWAKSGFTGANTINARSESVHEKPSFKSAFRARRCLIPATGYFEWATELGEYPSKQPFFIQRNDKKQLAMAGIYENGTAAIITKEAEGFLANIHHRMPLFLPKEDWQRWLDPKINDEVSARDFIRQGLTPENAELKAYPVSNQVNFTRNNDPSLLTQIPLGEAQTLL</sequence>
<evidence type="ECO:0000256" key="7">
    <source>
        <dbReference type="ARBA" id="ARBA00023239"/>
    </source>
</evidence>
<evidence type="ECO:0000256" key="5">
    <source>
        <dbReference type="ARBA" id="ARBA00023124"/>
    </source>
</evidence>
<dbReference type="GO" id="GO:0008233">
    <property type="term" value="F:peptidase activity"/>
    <property type="evidence" value="ECO:0007669"/>
    <property type="project" value="UniProtKB-KW"/>
</dbReference>
<evidence type="ECO:0000256" key="4">
    <source>
        <dbReference type="ARBA" id="ARBA00022801"/>
    </source>
</evidence>
<dbReference type="GO" id="GO:0003697">
    <property type="term" value="F:single-stranded DNA binding"/>
    <property type="evidence" value="ECO:0007669"/>
    <property type="project" value="InterPro"/>
</dbReference>
<dbReference type="GO" id="GO:0006508">
    <property type="term" value="P:proteolysis"/>
    <property type="evidence" value="ECO:0007669"/>
    <property type="project" value="UniProtKB-KW"/>
</dbReference>